<evidence type="ECO:0000256" key="7">
    <source>
        <dbReference type="ARBA" id="ARBA00023242"/>
    </source>
</evidence>
<dbReference type="InterPro" id="IPR009400">
    <property type="entry name" value="TFIIH_TTDA/Tfb5"/>
</dbReference>
<dbReference type="InterPro" id="IPR035935">
    <property type="entry name" value="TFB5-like_sf"/>
</dbReference>
<dbReference type="GO" id="GO:0006367">
    <property type="term" value="P:transcription initiation at RNA polymerase II promoter"/>
    <property type="evidence" value="ECO:0007669"/>
    <property type="project" value="UniProtKB-UniRule"/>
</dbReference>
<dbReference type="PANTHER" id="PTHR28580">
    <property type="entry name" value="GENERAL TRANSCRIPTION FACTOR IIH SUBUNIT 5"/>
    <property type="match status" value="1"/>
</dbReference>
<dbReference type="GO" id="GO:0005675">
    <property type="term" value="C:transcription factor TFIIH holo complex"/>
    <property type="evidence" value="ECO:0007669"/>
    <property type="project" value="TreeGrafter"/>
</dbReference>
<evidence type="ECO:0000256" key="3">
    <source>
        <dbReference type="ARBA" id="ARBA00022763"/>
    </source>
</evidence>
<keyword evidence="7 8" id="KW-0539">Nucleus</keyword>
<dbReference type="GO" id="GO:0006294">
    <property type="term" value="P:nucleotide-excision repair, preincision complex assembly"/>
    <property type="evidence" value="ECO:0007669"/>
    <property type="project" value="TreeGrafter"/>
</dbReference>
<dbReference type="GO" id="GO:0000439">
    <property type="term" value="C:transcription factor TFIIH core complex"/>
    <property type="evidence" value="ECO:0007669"/>
    <property type="project" value="UniProtKB-UniRule"/>
</dbReference>
<dbReference type="AlphaFoldDB" id="A0A5J4N622"/>
<evidence type="ECO:0000256" key="4">
    <source>
        <dbReference type="ARBA" id="ARBA00023015"/>
    </source>
</evidence>
<dbReference type="EMBL" id="QNGE01007691">
    <property type="protein sequence ID" value="KAA3670954.1"/>
    <property type="molecule type" value="Genomic_DNA"/>
</dbReference>
<dbReference type="SUPFAM" id="SSF142897">
    <property type="entry name" value="TFB5-like"/>
    <property type="match status" value="1"/>
</dbReference>
<dbReference type="FunFam" id="3.30.70.1220:FF:000001">
    <property type="entry name" value="General transcription factor IIH subunit 5"/>
    <property type="match status" value="1"/>
</dbReference>
<sequence>EFDSVDTPFIFSGSFNLSLKLVLFTMVNVHKGVLVKCDPAMKHFLLHLADNLVLGKNFVHTDLDDYHLFIDADILGKLQERVDNLMDSLSFPMTIDIN</sequence>
<evidence type="ECO:0000313" key="9">
    <source>
        <dbReference type="EMBL" id="KAA3670954.1"/>
    </source>
</evidence>
<evidence type="ECO:0000313" key="10">
    <source>
        <dbReference type="Proteomes" id="UP000324629"/>
    </source>
</evidence>
<accession>A0A5J4N622</accession>
<comment type="similarity">
    <text evidence="2 8">Belongs to the TFB5 family.</text>
</comment>
<dbReference type="Proteomes" id="UP000324629">
    <property type="component" value="Unassembled WGS sequence"/>
</dbReference>
<evidence type="ECO:0000256" key="8">
    <source>
        <dbReference type="RuleBase" id="RU368032"/>
    </source>
</evidence>
<comment type="subunit">
    <text evidence="8">Component of the 7-subunit TFIIH core complex.</text>
</comment>
<feature type="non-terminal residue" evidence="9">
    <location>
        <position position="1"/>
    </location>
</feature>
<keyword evidence="3 8" id="KW-0227">DNA damage</keyword>
<comment type="function">
    <text evidence="8">In NER, TFIIH acts by opening DNA around the lesion to allow the excision of the damaged oligonucleotide and its replacement by a new DNA fragment. In transcription, TFIIH has an essential role in transcription initiation. When the pre-initiation complex (PIC) has been established, TFIIH is required for promoter opening and promoter escape.</text>
</comment>
<dbReference type="PANTHER" id="PTHR28580:SF1">
    <property type="entry name" value="GENERAL TRANSCRIPTION FACTOR IIH SUBUNIT 5"/>
    <property type="match status" value="1"/>
</dbReference>
<name>A0A5J4N622_9TREM</name>
<keyword evidence="5 8" id="KW-0804">Transcription</keyword>
<protein>
    <recommendedName>
        <fullName evidence="8">General transcription and DNA repair factor IIH subunit TFB5</fullName>
    </recommendedName>
</protein>
<keyword evidence="6 8" id="KW-0234">DNA repair</keyword>
<evidence type="ECO:0000256" key="5">
    <source>
        <dbReference type="ARBA" id="ARBA00023163"/>
    </source>
</evidence>
<evidence type="ECO:0000256" key="1">
    <source>
        <dbReference type="ARBA" id="ARBA00004123"/>
    </source>
</evidence>
<comment type="caution">
    <text evidence="9">The sequence shown here is derived from an EMBL/GenBank/DDBJ whole genome shotgun (WGS) entry which is preliminary data.</text>
</comment>
<dbReference type="Gene3D" id="3.30.70.1220">
    <property type="entry name" value="TFB5-like"/>
    <property type="match status" value="1"/>
</dbReference>
<comment type="subcellular location">
    <subcellularLocation>
        <location evidence="1 8">Nucleus</location>
    </subcellularLocation>
</comment>
<keyword evidence="10" id="KW-1185">Reference proteome</keyword>
<keyword evidence="4 8" id="KW-0805">Transcription regulation</keyword>
<evidence type="ECO:0000256" key="2">
    <source>
        <dbReference type="ARBA" id="ARBA00007470"/>
    </source>
</evidence>
<reference evidence="9 10" key="1">
    <citation type="journal article" date="2019" name="Gigascience">
        <title>Whole-genome sequence of the oriental lung fluke Paragonimus westermani.</title>
        <authorList>
            <person name="Oey H."/>
            <person name="Zakrzewski M."/>
            <person name="Narain K."/>
            <person name="Devi K.R."/>
            <person name="Agatsuma T."/>
            <person name="Nawaratna S."/>
            <person name="Gobert G.N."/>
            <person name="Jones M.K."/>
            <person name="Ragan M.A."/>
            <person name="McManus D.P."/>
            <person name="Krause L."/>
        </authorList>
    </citation>
    <scope>NUCLEOTIDE SEQUENCE [LARGE SCALE GENOMIC DNA]</scope>
    <source>
        <strain evidence="9 10">IND2009</strain>
    </source>
</reference>
<organism evidence="9 10">
    <name type="scientific">Paragonimus westermani</name>
    <dbReference type="NCBI Taxonomy" id="34504"/>
    <lineage>
        <taxon>Eukaryota</taxon>
        <taxon>Metazoa</taxon>
        <taxon>Spiralia</taxon>
        <taxon>Lophotrochozoa</taxon>
        <taxon>Platyhelminthes</taxon>
        <taxon>Trematoda</taxon>
        <taxon>Digenea</taxon>
        <taxon>Plagiorchiida</taxon>
        <taxon>Troglotremata</taxon>
        <taxon>Troglotrematidae</taxon>
        <taxon>Paragonimus</taxon>
    </lineage>
</organism>
<proteinExistence type="inferred from homology"/>
<evidence type="ECO:0000256" key="6">
    <source>
        <dbReference type="ARBA" id="ARBA00023204"/>
    </source>
</evidence>
<dbReference type="Pfam" id="PF06331">
    <property type="entry name" value="Tfb5"/>
    <property type="match status" value="1"/>
</dbReference>
<dbReference type="SMART" id="SM01395">
    <property type="entry name" value="Tbf5"/>
    <property type="match status" value="1"/>
</dbReference>
<gene>
    <name evidence="9" type="ORF">DEA37_0011404</name>
</gene>